<evidence type="ECO:0000313" key="3">
    <source>
        <dbReference type="Proteomes" id="UP000284021"/>
    </source>
</evidence>
<protein>
    <submittedName>
        <fullName evidence="2">Uncharacterized protein</fullName>
    </submittedName>
</protein>
<comment type="caution">
    <text evidence="2">The sequence shown here is derived from an EMBL/GenBank/DDBJ whole genome shotgun (WGS) entry which is preliminary data.</text>
</comment>
<dbReference type="EMBL" id="QYUR01000003">
    <property type="protein sequence ID" value="RJG10970.1"/>
    <property type="molecule type" value="Genomic_DNA"/>
</dbReference>
<gene>
    <name evidence="2" type="ORF">D3879_14930</name>
</gene>
<organism evidence="2 3">
    <name type="scientific">Pseudomonas cavernicola</name>
    <dbReference type="NCBI Taxonomy" id="2320866"/>
    <lineage>
        <taxon>Bacteria</taxon>
        <taxon>Pseudomonadati</taxon>
        <taxon>Pseudomonadota</taxon>
        <taxon>Gammaproteobacteria</taxon>
        <taxon>Pseudomonadales</taxon>
        <taxon>Pseudomonadaceae</taxon>
        <taxon>Pseudomonas</taxon>
    </lineage>
</organism>
<reference evidence="2 3" key="1">
    <citation type="submission" date="2018-09" db="EMBL/GenBank/DDBJ databases">
        <authorList>
            <person name="Zhu H."/>
        </authorList>
    </citation>
    <scope>NUCLEOTIDE SEQUENCE [LARGE SCALE GENOMIC DNA]</scope>
    <source>
        <strain evidence="2 3">K1S02-6</strain>
    </source>
</reference>
<dbReference type="OrthoDB" id="5919045at2"/>
<evidence type="ECO:0000313" key="2">
    <source>
        <dbReference type="EMBL" id="RJG10970.1"/>
    </source>
</evidence>
<evidence type="ECO:0000256" key="1">
    <source>
        <dbReference type="SAM" id="Phobius"/>
    </source>
</evidence>
<dbReference type="RefSeq" id="WP_119955102.1">
    <property type="nucleotide sequence ID" value="NZ_QYUR01000003.1"/>
</dbReference>
<keyword evidence="1" id="KW-1133">Transmembrane helix</keyword>
<keyword evidence="1" id="KW-0812">Transmembrane</keyword>
<name>A0A418XF05_9PSED</name>
<feature type="transmembrane region" description="Helical" evidence="1">
    <location>
        <begin position="26"/>
        <end position="50"/>
    </location>
</feature>
<dbReference type="Proteomes" id="UP000284021">
    <property type="component" value="Unassembled WGS sequence"/>
</dbReference>
<sequence length="199" mass="22369">MGIENSIITINRVPELRALIDTGTDWLTLGGFLLTVVVFALGTWATIYNFKKTILSQEKVSKANALKVSRQDWINELRDTCSEFISAALTVQRLCNVHELQRALREKLALDKSEEYSRIISQWTSDHVGAMADVNRLKAKIQLLSNPNEGNFIALIGHVETALEVCNQDGNSAAAPCKLIVEVTQEILKTEWERVKRME</sequence>
<keyword evidence="1" id="KW-0472">Membrane</keyword>
<proteinExistence type="predicted"/>
<accession>A0A418XF05</accession>
<dbReference type="AlphaFoldDB" id="A0A418XF05"/>
<keyword evidence="3" id="KW-1185">Reference proteome</keyword>